<dbReference type="GO" id="GO:0016787">
    <property type="term" value="F:hydrolase activity"/>
    <property type="evidence" value="ECO:0007669"/>
    <property type="project" value="UniProtKB-KW"/>
</dbReference>
<gene>
    <name evidence="5" type="ORF">D0T92_04110</name>
</gene>
<evidence type="ECO:0000313" key="6">
    <source>
        <dbReference type="Proteomes" id="UP000325713"/>
    </source>
</evidence>
<keyword evidence="1" id="KW-0540">Nuclease</keyword>
<dbReference type="Pfam" id="PF05901">
    <property type="entry name" value="Excalibur"/>
    <property type="match status" value="1"/>
</dbReference>
<proteinExistence type="predicted"/>
<keyword evidence="3" id="KW-0378">Hydrolase</keyword>
<dbReference type="Pfam" id="PF00565">
    <property type="entry name" value="SNase"/>
    <property type="match status" value="1"/>
</dbReference>
<reference evidence="5 6" key="1">
    <citation type="submission" date="2018-08" db="EMBL/GenBank/DDBJ databases">
        <title>Neisseria zalophi ATCC BAA-2455 complete genome.</title>
        <authorList>
            <person name="Veseli I.A."/>
            <person name="Buttler R."/>
            <person name="Mascarenhas dos Santos A.C."/>
            <person name="Pombert J.-F."/>
        </authorList>
    </citation>
    <scope>NUCLEOTIDE SEQUENCE [LARGE SCALE GENOMIC DNA]</scope>
    <source>
        <strain evidence="5 6">ATCC BAA-2455</strain>
    </source>
</reference>
<evidence type="ECO:0000256" key="1">
    <source>
        <dbReference type="ARBA" id="ARBA00022722"/>
    </source>
</evidence>
<dbReference type="PANTHER" id="PTHR12302:SF3">
    <property type="entry name" value="SERINE_THREONINE-PROTEIN KINASE 31"/>
    <property type="match status" value="1"/>
</dbReference>
<dbReference type="InterPro" id="IPR008613">
    <property type="entry name" value="Excalibur_Ca-bd_domain"/>
</dbReference>
<evidence type="ECO:0000313" key="5">
    <source>
        <dbReference type="EMBL" id="QEY27134.1"/>
    </source>
</evidence>
<name>A0A5J6PY00_9NEIS</name>
<dbReference type="KEGG" id="nzl:D0T92_04110"/>
<dbReference type="InterPro" id="IPR002071">
    <property type="entry name" value="Thermonucl_AS"/>
</dbReference>
<dbReference type="Proteomes" id="UP000325713">
    <property type="component" value="Chromosome"/>
</dbReference>
<dbReference type="PANTHER" id="PTHR12302">
    <property type="entry name" value="EBNA2 BINDING PROTEIN P100"/>
    <property type="match status" value="1"/>
</dbReference>
<dbReference type="SUPFAM" id="SSF50199">
    <property type="entry name" value="Staphylococcal nuclease"/>
    <property type="match status" value="1"/>
</dbReference>
<keyword evidence="2" id="KW-0255">Endonuclease</keyword>
<dbReference type="Gene3D" id="2.40.50.90">
    <property type="match status" value="1"/>
</dbReference>
<dbReference type="PROSITE" id="PS01123">
    <property type="entry name" value="TNASE_1"/>
    <property type="match status" value="1"/>
</dbReference>
<dbReference type="GO" id="GO:0004519">
    <property type="term" value="F:endonuclease activity"/>
    <property type="evidence" value="ECO:0007669"/>
    <property type="project" value="UniProtKB-KW"/>
</dbReference>
<dbReference type="SMART" id="SM00318">
    <property type="entry name" value="SNc"/>
    <property type="match status" value="1"/>
</dbReference>
<keyword evidence="6" id="KW-1185">Reference proteome</keyword>
<dbReference type="PROSITE" id="PS50830">
    <property type="entry name" value="TNASE_3"/>
    <property type="match status" value="1"/>
</dbReference>
<dbReference type="EMBL" id="CP031700">
    <property type="protein sequence ID" value="QEY27134.1"/>
    <property type="molecule type" value="Genomic_DNA"/>
</dbReference>
<evidence type="ECO:0000256" key="3">
    <source>
        <dbReference type="ARBA" id="ARBA00022801"/>
    </source>
</evidence>
<sequence>METESRIDKDNTRCKVVGVTDGDTLTCLSSEKVPIKVRLNQIDAPEHKQDFGKAAKKALSAYVFGKNVNLRTNGRDKYGRTIAEVYLDGTNINKAMVTSGYAWAYREYMIDNEYLELEAVARSKNKGLWSQPNPIYPSEFRHKERPRNVTKAIEPKVNISGGEFTCSGKRFCREMRSCIEAKFYLNQCGVRRLDRDNDGIPCESIC</sequence>
<protein>
    <submittedName>
        <fullName evidence="5">Nuclease</fullName>
    </submittedName>
</protein>
<organism evidence="5 6">
    <name type="scientific">Neisseria zalophi</name>
    <dbReference type="NCBI Taxonomy" id="640030"/>
    <lineage>
        <taxon>Bacteria</taxon>
        <taxon>Pseudomonadati</taxon>
        <taxon>Pseudomonadota</taxon>
        <taxon>Betaproteobacteria</taxon>
        <taxon>Neisseriales</taxon>
        <taxon>Neisseriaceae</taxon>
        <taxon>Neisseria</taxon>
    </lineage>
</organism>
<accession>A0A5J6PY00</accession>
<dbReference type="InterPro" id="IPR016071">
    <property type="entry name" value="Staphylococal_nuclease_OB-fold"/>
</dbReference>
<evidence type="ECO:0000256" key="2">
    <source>
        <dbReference type="ARBA" id="ARBA00022759"/>
    </source>
</evidence>
<dbReference type="GO" id="GO:0003676">
    <property type="term" value="F:nucleic acid binding"/>
    <property type="evidence" value="ECO:0007669"/>
    <property type="project" value="InterPro"/>
</dbReference>
<dbReference type="AlphaFoldDB" id="A0A5J6PY00"/>
<dbReference type="OrthoDB" id="9805504at2"/>
<dbReference type="InterPro" id="IPR035437">
    <property type="entry name" value="SNase_OB-fold_sf"/>
</dbReference>
<evidence type="ECO:0000259" key="4">
    <source>
        <dbReference type="PROSITE" id="PS50830"/>
    </source>
</evidence>
<feature type="domain" description="TNase-like" evidence="4">
    <location>
        <begin position="10"/>
        <end position="131"/>
    </location>
</feature>